<keyword evidence="6" id="KW-0411">Iron-sulfur</keyword>
<keyword evidence="1" id="KW-0813">Transport</keyword>
<reference evidence="9 10" key="1">
    <citation type="journal article" date="2016" name="Nat. Commun.">
        <title>Thousands of microbial genomes shed light on interconnected biogeochemical processes in an aquifer system.</title>
        <authorList>
            <person name="Anantharaman K."/>
            <person name="Brown C.T."/>
            <person name="Hug L.A."/>
            <person name="Sharon I."/>
            <person name="Castelle C.J."/>
            <person name="Probst A.J."/>
            <person name="Thomas B.C."/>
            <person name="Singh A."/>
            <person name="Wilkins M.J."/>
            <person name="Karaoz U."/>
            <person name="Brodie E.L."/>
            <person name="Williams K.H."/>
            <person name="Hubbard S.S."/>
            <person name="Banfield J.F."/>
        </authorList>
    </citation>
    <scope>NUCLEOTIDE SEQUENCE [LARGE SCALE GENOMIC DNA]</scope>
</reference>
<dbReference type="GO" id="GO:0046872">
    <property type="term" value="F:metal ion binding"/>
    <property type="evidence" value="ECO:0007669"/>
    <property type="project" value="UniProtKB-KW"/>
</dbReference>
<dbReference type="EMBL" id="MFFM01000040">
    <property type="protein sequence ID" value="OGF09460.1"/>
    <property type="molecule type" value="Genomic_DNA"/>
</dbReference>
<dbReference type="GO" id="GO:0005886">
    <property type="term" value="C:plasma membrane"/>
    <property type="evidence" value="ECO:0007669"/>
    <property type="project" value="TreeGrafter"/>
</dbReference>
<evidence type="ECO:0000256" key="5">
    <source>
        <dbReference type="ARBA" id="ARBA00023004"/>
    </source>
</evidence>
<feature type="transmembrane region" description="Helical" evidence="7">
    <location>
        <begin position="46"/>
        <end position="74"/>
    </location>
</feature>
<dbReference type="InterPro" id="IPR051684">
    <property type="entry name" value="Electron_Trans/Redox"/>
</dbReference>
<sequence length="287" mass="32097">MFSKLTTRTKRLYVQIAATVLTFSYFLAPVLKYIPCPTLTCYACPLSVFACPIGTLQHFVILGVFPFFLLGILFLVGTLVGRWACGYLCPFGLFQDILARIRKQKFDPPSWLGWGRYVSLFGAAVIIPALTHEPWFSKLCPVGTLEAGIPIVVTAFIKVKLLGRFATELSMLGWLFWLKILLLALTVGAAIYIKRPFCRFICPLGGIFGMFSRVSLLQIKVDQYETSDKADCKKLCPVDIDITRDPASSDCIRCLQCTKCPGVKLEKPIKTINRTKASVKTILPRKH</sequence>
<evidence type="ECO:0000256" key="7">
    <source>
        <dbReference type="SAM" id="Phobius"/>
    </source>
</evidence>
<keyword evidence="7" id="KW-0472">Membrane</keyword>
<keyword evidence="7" id="KW-0812">Transmembrane</keyword>
<feature type="transmembrane region" description="Helical" evidence="7">
    <location>
        <begin position="111"/>
        <end position="130"/>
    </location>
</feature>
<name>A0A1F5R4S9_9BACT</name>
<evidence type="ECO:0000256" key="1">
    <source>
        <dbReference type="ARBA" id="ARBA00022448"/>
    </source>
</evidence>
<comment type="caution">
    <text evidence="9">The sequence shown here is derived from an EMBL/GenBank/DDBJ whole genome shotgun (WGS) entry which is preliminary data.</text>
</comment>
<evidence type="ECO:0000256" key="3">
    <source>
        <dbReference type="ARBA" id="ARBA00022723"/>
    </source>
</evidence>
<feature type="transmembrane region" description="Helical" evidence="7">
    <location>
        <begin position="12"/>
        <end position="34"/>
    </location>
</feature>
<dbReference type="PANTHER" id="PTHR30176">
    <property type="entry name" value="FERREDOXIN-TYPE PROTEIN NAPH"/>
    <property type="match status" value="1"/>
</dbReference>
<dbReference type="Proteomes" id="UP000177230">
    <property type="component" value="Unassembled WGS sequence"/>
</dbReference>
<evidence type="ECO:0000313" key="10">
    <source>
        <dbReference type="Proteomes" id="UP000177230"/>
    </source>
</evidence>
<dbReference type="GO" id="GO:0051539">
    <property type="term" value="F:4 iron, 4 sulfur cluster binding"/>
    <property type="evidence" value="ECO:0007669"/>
    <property type="project" value="UniProtKB-KW"/>
</dbReference>
<feature type="domain" description="4Fe-4S ferredoxin-type" evidence="8">
    <location>
        <begin position="180"/>
        <end position="213"/>
    </location>
</feature>
<organism evidence="9 10">
    <name type="scientific">Candidatus Edwardsbacteria bacterium GWF2_54_11</name>
    <dbReference type="NCBI Taxonomy" id="1817851"/>
    <lineage>
        <taxon>Bacteria</taxon>
        <taxon>Candidatus Edwardsiibacteriota</taxon>
    </lineage>
</organism>
<dbReference type="InterPro" id="IPR017896">
    <property type="entry name" value="4Fe4S_Fe-S-bd"/>
</dbReference>
<evidence type="ECO:0000256" key="4">
    <source>
        <dbReference type="ARBA" id="ARBA00022982"/>
    </source>
</evidence>
<gene>
    <name evidence="9" type="ORF">A2024_01725</name>
</gene>
<keyword evidence="7" id="KW-1133">Transmembrane helix</keyword>
<keyword evidence="2" id="KW-0004">4Fe-4S</keyword>
<evidence type="ECO:0000256" key="6">
    <source>
        <dbReference type="ARBA" id="ARBA00023014"/>
    </source>
</evidence>
<accession>A0A1F5R4S9</accession>
<evidence type="ECO:0000259" key="8">
    <source>
        <dbReference type="Pfam" id="PF12801"/>
    </source>
</evidence>
<feature type="domain" description="4Fe-4S ferredoxin-type" evidence="8">
    <location>
        <begin position="50"/>
        <end position="61"/>
    </location>
</feature>
<evidence type="ECO:0000313" key="9">
    <source>
        <dbReference type="EMBL" id="OGF09460.1"/>
    </source>
</evidence>
<evidence type="ECO:0000256" key="2">
    <source>
        <dbReference type="ARBA" id="ARBA00022485"/>
    </source>
</evidence>
<feature type="transmembrane region" description="Helical" evidence="7">
    <location>
        <begin position="169"/>
        <end position="193"/>
    </location>
</feature>
<feature type="domain" description="4Fe-4S ferredoxin-type" evidence="8">
    <location>
        <begin position="63"/>
        <end position="107"/>
    </location>
</feature>
<protein>
    <recommendedName>
        <fullName evidence="8">4Fe-4S ferredoxin-type domain-containing protein</fullName>
    </recommendedName>
</protein>
<dbReference type="SUPFAM" id="SSF54862">
    <property type="entry name" value="4Fe-4S ferredoxins"/>
    <property type="match status" value="1"/>
</dbReference>
<keyword evidence="3" id="KW-0479">Metal-binding</keyword>
<proteinExistence type="predicted"/>
<keyword evidence="4" id="KW-0249">Electron transport</keyword>
<dbReference type="PANTHER" id="PTHR30176:SF3">
    <property type="entry name" value="FERREDOXIN-TYPE PROTEIN NAPH"/>
    <property type="match status" value="1"/>
</dbReference>
<dbReference type="AlphaFoldDB" id="A0A1F5R4S9"/>
<keyword evidence="5" id="KW-0408">Iron</keyword>
<dbReference type="Pfam" id="PF12801">
    <property type="entry name" value="Fer4_5"/>
    <property type="match status" value="3"/>
</dbReference>